<dbReference type="InterPro" id="IPR017452">
    <property type="entry name" value="GPCR_Rhodpsn_7TM"/>
</dbReference>
<keyword evidence="4 5" id="KW-0472">Membrane</keyword>
<evidence type="ECO:0000259" key="6">
    <source>
        <dbReference type="PROSITE" id="PS50262"/>
    </source>
</evidence>
<sequence>MPNRNAFRHVRHQPSTGKPQWSTLSVPVCREVKSLFGMGNGATGLHLLPLQSERFQCGNHQYARHYRHQQGLAIVHPLSFRVAHTKRFTVTVCVIMWLYLHVMDAVMLVDRFTNPVDDRATGCVFNPVTLSGWLNVSTIMVFILPFVATQLSFLAVMVNRVLRSRAAIGRSARLQPLSEPVRAAQ</sequence>
<evidence type="ECO:0000256" key="3">
    <source>
        <dbReference type="ARBA" id="ARBA00022989"/>
    </source>
</evidence>
<comment type="subcellular location">
    <subcellularLocation>
        <location evidence="1">Membrane</location>
    </subcellularLocation>
</comment>
<protein>
    <recommendedName>
        <fullName evidence="6">G-protein coupled receptors family 1 profile domain-containing protein</fullName>
    </recommendedName>
</protein>
<organism evidence="7 8">
    <name type="scientific">Hypsibius exemplaris</name>
    <name type="common">Freshwater tardigrade</name>
    <dbReference type="NCBI Taxonomy" id="2072580"/>
    <lineage>
        <taxon>Eukaryota</taxon>
        <taxon>Metazoa</taxon>
        <taxon>Ecdysozoa</taxon>
        <taxon>Tardigrada</taxon>
        <taxon>Eutardigrada</taxon>
        <taxon>Parachela</taxon>
        <taxon>Hypsibioidea</taxon>
        <taxon>Hypsibiidae</taxon>
        <taxon>Hypsibius</taxon>
    </lineage>
</organism>
<dbReference type="Proteomes" id="UP000192578">
    <property type="component" value="Unassembled WGS sequence"/>
</dbReference>
<feature type="transmembrane region" description="Helical" evidence="5">
    <location>
        <begin position="139"/>
        <end position="162"/>
    </location>
</feature>
<name>A0A9X6NAV8_HYPEX</name>
<gene>
    <name evidence="7" type="ORF">BV898_15380</name>
</gene>
<dbReference type="SUPFAM" id="SSF81321">
    <property type="entry name" value="Family A G protein-coupled receptor-like"/>
    <property type="match status" value="1"/>
</dbReference>
<keyword evidence="8" id="KW-1185">Reference proteome</keyword>
<dbReference type="OrthoDB" id="5974286at2759"/>
<evidence type="ECO:0000256" key="5">
    <source>
        <dbReference type="SAM" id="Phobius"/>
    </source>
</evidence>
<keyword evidence="2 5" id="KW-0812">Transmembrane</keyword>
<accession>A0A9X6NAV8</accession>
<proteinExistence type="predicted"/>
<dbReference type="PROSITE" id="PS50262">
    <property type="entry name" value="G_PROTEIN_RECEP_F1_2"/>
    <property type="match status" value="1"/>
</dbReference>
<reference evidence="8" key="1">
    <citation type="submission" date="2017-01" db="EMBL/GenBank/DDBJ databases">
        <title>Comparative genomics of anhydrobiosis in the tardigrade Hypsibius dujardini.</title>
        <authorList>
            <person name="Yoshida Y."/>
            <person name="Koutsovoulos G."/>
            <person name="Laetsch D."/>
            <person name="Stevens L."/>
            <person name="Kumar S."/>
            <person name="Horikawa D."/>
            <person name="Ishino K."/>
            <person name="Komine S."/>
            <person name="Tomita M."/>
            <person name="Blaxter M."/>
            <person name="Arakawa K."/>
        </authorList>
    </citation>
    <scope>NUCLEOTIDE SEQUENCE [LARGE SCALE GENOMIC DNA]</scope>
    <source>
        <strain evidence="8">Z151</strain>
    </source>
</reference>
<feature type="transmembrane region" description="Helical" evidence="5">
    <location>
        <begin position="88"/>
        <end position="109"/>
    </location>
</feature>
<feature type="domain" description="G-protein coupled receptors family 1 profile" evidence="6">
    <location>
        <begin position="72"/>
        <end position="185"/>
    </location>
</feature>
<evidence type="ECO:0000256" key="1">
    <source>
        <dbReference type="ARBA" id="ARBA00004370"/>
    </source>
</evidence>
<dbReference type="EMBL" id="MTYJ01000206">
    <property type="protein sequence ID" value="OWA50877.1"/>
    <property type="molecule type" value="Genomic_DNA"/>
</dbReference>
<dbReference type="AlphaFoldDB" id="A0A9X6NAV8"/>
<evidence type="ECO:0000313" key="7">
    <source>
        <dbReference type="EMBL" id="OWA50877.1"/>
    </source>
</evidence>
<evidence type="ECO:0000256" key="4">
    <source>
        <dbReference type="ARBA" id="ARBA00023136"/>
    </source>
</evidence>
<dbReference type="GO" id="GO:0016020">
    <property type="term" value="C:membrane"/>
    <property type="evidence" value="ECO:0007669"/>
    <property type="project" value="UniProtKB-SubCell"/>
</dbReference>
<evidence type="ECO:0000313" key="8">
    <source>
        <dbReference type="Proteomes" id="UP000192578"/>
    </source>
</evidence>
<dbReference type="Gene3D" id="1.20.1070.10">
    <property type="entry name" value="Rhodopsin 7-helix transmembrane proteins"/>
    <property type="match status" value="1"/>
</dbReference>
<evidence type="ECO:0000256" key="2">
    <source>
        <dbReference type="ARBA" id="ARBA00022692"/>
    </source>
</evidence>
<keyword evidence="3 5" id="KW-1133">Transmembrane helix</keyword>
<comment type="caution">
    <text evidence="7">The sequence shown here is derived from an EMBL/GenBank/DDBJ whole genome shotgun (WGS) entry which is preliminary data.</text>
</comment>